<sequence length="76" mass="8335">MIRNVTKPRTLHSLYLVSPDPAFTVSVSGLPGPCIHCIWSPQDTHSLYLVSQDTQQGLQDPAFTVSGLPNAIIQFQ</sequence>
<keyword evidence="2" id="KW-1185">Reference proteome</keyword>
<accession>A0ABN9DUT6</accession>
<feature type="non-terminal residue" evidence="1">
    <location>
        <position position="76"/>
    </location>
</feature>
<protein>
    <recommendedName>
        <fullName evidence="3">Dipeptidylpeptidase IV N-terminal domain-containing protein</fullName>
    </recommendedName>
</protein>
<name>A0ABN9DUT6_9NEOB</name>
<gene>
    <name evidence="1" type="ORF">SPARVUS_LOCUS8440848</name>
</gene>
<evidence type="ECO:0000313" key="2">
    <source>
        <dbReference type="Proteomes" id="UP001162483"/>
    </source>
</evidence>
<dbReference type="EMBL" id="CATNWA010014828">
    <property type="protein sequence ID" value="CAI9576401.1"/>
    <property type="molecule type" value="Genomic_DNA"/>
</dbReference>
<evidence type="ECO:0000313" key="1">
    <source>
        <dbReference type="EMBL" id="CAI9576401.1"/>
    </source>
</evidence>
<evidence type="ECO:0008006" key="3">
    <source>
        <dbReference type="Google" id="ProtNLM"/>
    </source>
</evidence>
<dbReference type="Proteomes" id="UP001162483">
    <property type="component" value="Unassembled WGS sequence"/>
</dbReference>
<proteinExistence type="predicted"/>
<reference evidence="1" key="1">
    <citation type="submission" date="2023-05" db="EMBL/GenBank/DDBJ databases">
        <authorList>
            <person name="Stuckert A."/>
        </authorList>
    </citation>
    <scope>NUCLEOTIDE SEQUENCE</scope>
</reference>
<organism evidence="1 2">
    <name type="scientific">Staurois parvus</name>
    <dbReference type="NCBI Taxonomy" id="386267"/>
    <lineage>
        <taxon>Eukaryota</taxon>
        <taxon>Metazoa</taxon>
        <taxon>Chordata</taxon>
        <taxon>Craniata</taxon>
        <taxon>Vertebrata</taxon>
        <taxon>Euteleostomi</taxon>
        <taxon>Amphibia</taxon>
        <taxon>Batrachia</taxon>
        <taxon>Anura</taxon>
        <taxon>Neobatrachia</taxon>
        <taxon>Ranoidea</taxon>
        <taxon>Ranidae</taxon>
        <taxon>Staurois</taxon>
    </lineage>
</organism>
<comment type="caution">
    <text evidence="1">The sequence shown here is derived from an EMBL/GenBank/DDBJ whole genome shotgun (WGS) entry which is preliminary data.</text>
</comment>